<sequence>MIVQANRSAVWTAVHMAHRHRSQAVVIRNAAFRERAALVLQTVVDTRPDVDHLRSLAEVVEEIKAQELEPAEAVAVIRARTAFARLAGILPETKAEFYGLLEVLIAALALIVAIVGSPRQDEQAPTITPEQVEEIIQRVVENVEDDAEPAPPTSSGTPTPTSTATPSATGEGHC</sequence>
<organism evidence="2 3">
    <name type="scientific">Phytohabitans aurantiacus</name>
    <dbReference type="NCBI Taxonomy" id="3016789"/>
    <lineage>
        <taxon>Bacteria</taxon>
        <taxon>Bacillati</taxon>
        <taxon>Actinomycetota</taxon>
        <taxon>Actinomycetes</taxon>
        <taxon>Micromonosporales</taxon>
        <taxon>Micromonosporaceae</taxon>
    </lineage>
</organism>
<evidence type="ECO:0000313" key="2">
    <source>
        <dbReference type="EMBL" id="GLI03806.1"/>
    </source>
</evidence>
<feature type="compositionally biased region" description="Low complexity" evidence="1">
    <location>
        <begin position="153"/>
        <end position="174"/>
    </location>
</feature>
<feature type="region of interest" description="Disordered" evidence="1">
    <location>
        <begin position="140"/>
        <end position="174"/>
    </location>
</feature>
<proteinExistence type="predicted"/>
<keyword evidence="3" id="KW-1185">Reference proteome</keyword>
<dbReference type="Proteomes" id="UP001144280">
    <property type="component" value="Unassembled WGS sequence"/>
</dbReference>
<evidence type="ECO:0000313" key="3">
    <source>
        <dbReference type="Proteomes" id="UP001144280"/>
    </source>
</evidence>
<accession>A0ABQ5RB15</accession>
<protein>
    <submittedName>
        <fullName evidence="2">Uncharacterized protein</fullName>
    </submittedName>
</protein>
<gene>
    <name evidence="2" type="ORF">Pa4123_90860</name>
</gene>
<comment type="caution">
    <text evidence="2">The sequence shown here is derived from an EMBL/GenBank/DDBJ whole genome shotgun (WGS) entry which is preliminary data.</text>
</comment>
<dbReference type="EMBL" id="BSDI01000102">
    <property type="protein sequence ID" value="GLI03806.1"/>
    <property type="molecule type" value="Genomic_DNA"/>
</dbReference>
<name>A0ABQ5RB15_9ACTN</name>
<reference evidence="2" key="1">
    <citation type="submission" date="2022-12" db="EMBL/GenBank/DDBJ databases">
        <title>New Phytohabitans aurantiacus sp. RD004123 nov., an actinomycete isolated from soil.</title>
        <authorList>
            <person name="Triningsih D.W."/>
            <person name="Harunari E."/>
            <person name="Igarashi Y."/>
        </authorList>
    </citation>
    <scope>NUCLEOTIDE SEQUENCE</scope>
    <source>
        <strain evidence="2">RD004123</strain>
    </source>
</reference>
<evidence type="ECO:0000256" key="1">
    <source>
        <dbReference type="SAM" id="MobiDB-lite"/>
    </source>
</evidence>